<proteinExistence type="predicted"/>
<comment type="caution">
    <text evidence="1">The sequence shown here is derived from an EMBL/GenBank/DDBJ whole genome shotgun (WGS) entry which is preliminary data.</text>
</comment>
<evidence type="ECO:0000313" key="2">
    <source>
        <dbReference type="Proteomes" id="UP001235720"/>
    </source>
</evidence>
<reference evidence="1 2" key="1">
    <citation type="submission" date="2023-06" db="EMBL/GenBank/DDBJ databases">
        <authorList>
            <person name="Feng G."/>
            <person name="Li J."/>
            <person name="Zhu H."/>
        </authorList>
    </citation>
    <scope>NUCLEOTIDE SEQUENCE [LARGE SCALE GENOMIC DNA]</scope>
    <source>
        <strain evidence="1 2">RHCJP20</strain>
    </source>
</reference>
<keyword evidence="2" id="KW-1185">Reference proteome</keyword>
<dbReference type="RefSeq" id="WP_289470734.1">
    <property type="nucleotide sequence ID" value="NZ_JAUCMM010000008.1"/>
</dbReference>
<sequence>MTDVTRYDPPAADVLYVVADEWVAQLRASAADNSPIHPLLDVRGSVPPYADEFHVGYKSIDTWHGGNPGQALTVIRQALLDLGAITRLRSSAIGALERADVRWAVHHGTELPEPLSEHRLWEVTDVDLFEGTMGRFDRYFRPLPADVRDRIISWASRPETNAGAPERGWLLDDTIDRLRHLIGSEQISTETRTRFVRWYNDTYKGMYDDFAGQVWRWLNAEGALREPTLTERARLGLVAAATRVWDRDRLAATLPEVTTPKR</sequence>
<gene>
    <name evidence="1" type="ORF">QUG98_11950</name>
</gene>
<dbReference type="EMBL" id="JAUCMM010000008">
    <property type="protein sequence ID" value="MDM7889165.1"/>
    <property type="molecule type" value="Genomic_DNA"/>
</dbReference>
<dbReference type="Proteomes" id="UP001235720">
    <property type="component" value="Unassembled WGS sequence"/>
</dbReference>
<organism evidence="1 2">
    <name type="scientific">Curtobacterium subtropicum</name>
    <dbReference type="NCBI Taxonomy" id="3055138"/>
    <lineage>
        <taxon>Bacteria</taxon>
        <taxon>Bacillati</taxon>
        <taxon>Actinomycetota</taxon>
        <taxon>Actinomycetes</taxon>
        <taxon>Micrococcales</taxon>
        <taxon>Microbacteriaceae</taxon>
        <taxon>Curtobacterium</taxon>
    </lineage>
</organism>
<evidence type="ECO:0000313" key="1">
    <source>
        <dbReference type="EMBL" id="MDM7889165.1"/>
    </source>
</evidence>
<accession>A0ABT7THU6</accession>
<name>A0ABT7THU6_9MICO</name>
<protein>
    <submittedName>
        <fullName evidence="1">Uncharacterized protein</fullName>
    </submittedName>
</protein>